<name>A0A7V3RFW9_UNCW3</name>
<evidence type="ECO:0000256" key="3">
    <source>
        <dbReference type="ARBA" id="ARBA00022517"/>
    </source>
</evidence>
<dbReference type="EMBL" id="DTOZ01000014">
    <property type="protein sequence ID" value="HGE77430.1"/>
    <property type="molecule type" value="Genomic_DNA"/>
</dbReference>
<dbReference type="AlphaFoldDB" id="A0A7V3RFW9"/>
<feature type="binding site" evidence="8">
    <location>
        <begin position="8"/>
        <end position="15"/>
    </location>
    <ligand>
        <name>GTP</name>
        <dbReference type="ChEBI" id="CHEBI:37565"/>
        <label>1</label>
    </ligand>
</feature>
<comment type="caution">
    <text evidence="8">Lacks conserved residue(s) required for the propagation of feature annotation.</text>
</comment>
<evidence type="ECO:0000256" key="10">
    <source>
        <dbReference type="RuleBase" id="RU004481"/>
    </source>
</evidence>
<accession>A0A7V3RFW9</accession>
<evidence type="ECO:0000256" key="6">
    <source>
        <dbReference type="ARBA" id="ARBA00023134"/>
    </source>
</evidence>
<evidence type="ECO:0000256" key="5">
    <source>
        <dbReference type="ARBA" id="ARBA00022741"/>
    </source>
</evidence>
<dbReference type="GO" id="GO:0042254">
    <property type="term" value="P:ribosome biogenesis"/>
    <property type="evidence" value="ECO:0007669"/>
    <property type="project" value="UniProtKB-KW"/>
</dbReference>
<gene>
    <name evidence="8 12" type="primary">der</name>
    <name evidence="12" type="ORF">ENX68_00315</name>
</gene>
<dbReference type="SUPFAM" id="SSF52540">
    <property type="entry name" value="P-loop containing nucleoside triphosphate hydrolases"/>
    <property type="match status" value="2"/>
</dbReference>
<dbReference type="NCBIfam" id="TIGR00231">
    <property type="entry name" value="small_GTP"/>
    <property type="match status" value="2"/>
</dbReference>
<protein>
    <recommendedName>
        <fullName evidence="2 8">GTPase Der</fullName>
    </recommendedName>
    <alternativeName>
        <fullName evidence="7 8">GTP-binding protein EngA</fullName>
    </alternativeName>
</protein>
<comment type="function">
    <text evidence="8 10">GTPase that plays an essential role in the late steps of ribosome biogenesis.</text>
</comment>
<dbReference type="GO" id="GO:0005525">
    <property type="term" value="F:GTP binding"/>
    <property type="evidence" value="ECO:0007669"/>
    <property type="project" value="UniProtKB-UniRule"/>
</dbReference>
<evidence type="ECO:0000256" key="4">
    <source>
        <dbReference type="ARBA" id="ARBA00022737"/>
    </source>
</evidence>
<evidence type="ECO:0000256" key="1">
    <source>
        <dbReference type="ARBA" id="ARBA00008279"/>
    </source>
</evidence>
<dbReference type="Gene3D" id="3.30.300.20">
    <property type="match status" value="1"/>
</dbReference>
<feature type="domain" description="EngA-type G" evidence="11">
    <location>
        <begin position="2"/>
        <end position="166"/>
    </location>
</feature>
<evidence type="ECO:0000256" key="7">
    <source>
        <dbReference type="ARBA" id="ARBA00032345"/>
    </source>
</evidence>
<dbReference type="PANTHER" id="PTHR43834:SF6">
    <property type="entry name" value="GTPASE DER"/>
    <property type="match status" value="1"/>
</dbReference>
<proteinExistence type="inferred from homology"/>
<comment type="caution">
    <text evidence="12">The sequence shown here is derived from an EMBL/GenBank/DDBJ whole genome shotgun (WGS) entry which is preliminary data.</text>
</comment>
<dbReference type="Pfam" id="PF14714">
    <property type="entry name" value="KH_dom-like"/>
    <property type="match status" value="1"/>
</dbReference>
<dbReference type="InterPro" id="IPR027417">
    <property type="entry name" value="P-loop_NTPase"/>
</dbReference>
<evidence type="ECO:0000256" key="2">
    <source>
        <dbReference type="ARBA" id="ARBA00020953"/>
    </source>
</evidence>
<evidence type="ECO:0000259" key="11">
    <source>
        <dbReference type="PROSITE" id="PS51712"/>
    </source>
</evidence>
<dbReference type="PIRSF" id="PIRSF006485">
    <property type="entry name" value="GTP-binding_EngA"/>
    <property type="match status" value="1"/>
</dbReference>
<feature type="binding site" evidence="8">
    <location>
        <begin position="180"/>
        <end position="187"/>
    </location>
    <ligand>
        <name>GTP</name>
        <dbReference type="ChEBI" id="CHEBI:37565"/>
        <label>2</label>
    </ligand>
</feature>
<dbReference type="Gene3D" id="3.40.50.300">
    <property type="entry name" value="P-loop containing nucleotide triphosphate hydrolases"/>
    <property type="match status" value="2"/>
</dbReference>
<feature type="binding site" evidence="8">
    <location>
        <begin position="55"/>
        <end position="59"/>
    </location>
    <ligand>
        <name>GTP</name>
        <dbReference type="ChEBI" id="CHEBI:37565"/>
        <label>1</label>
    </ligand>
</feature>
<keyword evidence="4 10" id="KW-0677">Repeat</keyword>
<dbReference type="HAMAP" id="MF_00195">
    <property type="entry name" value="GTPase_Der"/>
    <property type="match status" value="1"/>
</dbReference>
<dbReference type="InterPro" id="IPR005225">
    <property type="entry name" value="Small_GTP-bd"/>
</dbReference>
<dbReference type="CDD" id="cd01894">
    <property type="entry name" value="EngA1"/>
    <property type="match status" value="1"/>
</dbReference>
<keyword evidence="3 8" id="KW-0690">Ribosome biogenesis</keyword>
<dbReference type="InterPro" id="IPR032859">
    <property type="entry name" value="KH_dom-like"/>
</dbReference>
<keyword evidence="5 8" id="KW-0547">Nucleotide-binding</keyword>
<dbReference type="InterPro" id="IPR031166">
    <property type="entry name" value="G_ENGA"/>
</dbReference>
<dbReference type="NCBIfam" id="TIGR03594">
    <property type="entry name" value="GTPase_EngA"/>
    <property type="match status" value="1"/>
</dbReference>
<feature type="binding site" evidence="8">
    <location>
        <begin position="118"/>
        <end position="121"/>
    </location>
    <ligand>
        <name>GTP</name>
        <dbReference type="ChEBI" id="CHEBI:37565"/>
        <label>1</label>
    </ligand>
</feature>
<organism evidence="12">
    <name type="scientific">candidate division WOR-3 bacterium</name>
    <dbReference type="NCBI Taxonomy" id="2052148"/>
    <lineage>
        <taxon>Bacteria</taxon>
        <taxon>Bacteria division WOR-3</taxon>
    </lineage>
</organism>
<sequence>MATVAIVGRKNVGKSSIFNRLVGRRISIVHETPGVTRDRIYGEVNWRGRMFNLVDTGGFFPEEDNILAHKIMHQIELALKQADVIYFVVDGRAGLIPSEMEIAEILRGLNKPVLLLVNKIDSKELEFLKNEFFKLGFENIFAVSAEAGIGFGEVLDETIKFFPKEKLKKDKKIIRIAILGRPNAGKSTLLNTIISEERAVVDDKPGTTRDLVTAQFTFKDKTIELIDTYGLKKRSRVKNPIEFYSMMRVMHIIDDIDIGIILFDSTQGVVHEDCHIASILLSKAKGIIIAPNKIDLIDKKNYSKVKQSTLESFRFINFAPVVLISGKNSIGIDMLLQTVLDVYSELNKRADTKTLKGLIFYLKHPPDGEVLKISQIGVHPPLFRVLSNTQLKENYLQYLRNTLRDYFGFKGAPIIIKTEVTKFSRR</sequence>
<evidence type="ECO:0000256" key="8">
    <source>
        <dbReference type="HAMAP-Rule" id="MF_00195"/>
    </source>
</evidence>
<dbReference type="InterPro" id="IPR006073">
    <property type="entry name" value="GTP-bd"/>
</dbReference>
<dbReference type="InterPro" id="IPR015946">
    <property type="entry name" value="KH_dom-like_a/b"/>
</dbReference>
<dbReference type="SUPFAM" id="SSF82653">
    <property type="entry name" value="Probable GTPase Der, C-terminal domain"/>
    <property type="match status" value="1"/>
</dbReference>
<dbReference type="FunFam" id="3.40.50.300:FF:000057">
    <property type="entry name" value="GTPase Der"/>
    <property type="match status" value="1"/>
</dbReference>
<evidence type="ECO:0000313" key="12">
    <source>
        <dbReference type="EMBL" id="HGE77430.1"/>
    </source>
</evidence>
<comment type="similarity">
    <text evidence="1 8 9 10">Belongs to the TRAFAC class TrmE-Era-EngA-EngB-Septin-like GTPase superfamily. EngA (Der) GTPase family.</text>
</comment>
<feature type="binding site" evidence="8">
    <location>
        <begin position="292"/>
        <end position="295"/>
    </location>
    <ligand>
        <name>GTP</name>
        <dbReference type="ChEBI" id="CHEBI:37565"/>
        <label>2</label>
    </ligand>
</feature>
<evidence type="ECO:0000256" key="9">
    <source>
        <dbReference type="PROSITE-ProRule" id="PRU01049"/>
    </source>
</evidence>
<reference evidence="12" key="1">
    <citation type="journal article" date="2020" name="mSystems">
        <title>Genome- and Community-Level Interaction Insights into Carbon Utilization and Element Cycling Functions of Hydrothermarchaeota in Hydrothermal Sediment.</title>
        <authorList>
            <person name="Zhou Z."/>
            <person name="Liu Y."/>
            <person name="Xu W."/>
            <person name="Pan J."/>
            <person name="Luo Z.H."/>
            <person name="Li M."/>
        </authorList>
    </citation>
    <scope>NUCLEOTIDE SEQUENCE [LARGE SCALE GENOMIC DNA]</scope>
    <source>
        <strain evidence="12">SpSt-961</strain>
    </source>
</reference>
<keyword evidence="6 8" id="KW-0342">GTP-binding</keyword>
<dbReference type="Pfam" id="PF01926">
    <property type="entry name" value="MMR_HSR1"/>
    <property type="match status" value="2"/>
</dbReference>
<comment type="subunit">
    <text evidence="8">Associates with the 50S ribosomal subunit.</text>
</comment>
<dbReference type="PROSITE" id="PS51712">
    <property type="entry name" value="G_ENGA"/>
    <property type="match status" value="1"/>
</dbReference>
<dbReference type="PANTHER" id="PTHR43834">
    <property type="entry name" value="GTPASE DER"/>
    <property type="match status" value="1"/>
</dbReference>
<dbReference type="InterPro" id="IPR016484">
    <property type="entry name" value="GTPase_Der"/>
</dbReference>